<evidence type="ECO:0000256" key="6">
    <source>
        <dbReference type="HAMAP-Rule" id="MF_00357"/>
    </source>
</evidence>
<dbReference type="InterPro" id="IPR007759">
    <property type="entry name" value="Asxl_HARE-HTH"/>
</dbReference>
<evidence type="ECO:0000256" key="4">
    <source>
        <dbReference type="ARBA" id="ARBA00022695"/>
    </source>
</evidence>
<dbReference type="Gene3D" id="1.10.10.1250">
    <property type="entry name" value="RNA polymerase, subunit delta, N-terminal domain"/>
    <property type="match status" value="1"/>
</dbReference>
<dbReference type="GO" id="GO:0006355">
    <property type="term" value="P:regulation of DNA-templated transcription"/>
    <property type="evidence" value="ECO:0007669"/>
    <property type="project" value="UniProtKB-UniRule"/>
</dbReference>
<dbReference type="InterPro" id="IPR038087">
    <property type="entry name" value="RNAP_delta_N_dom_sf"/>
</dbReference>
<dbReference type="Pfam" id="PF05066">
    <property type="entry name" value="HARE-HTH"/>
    <property type="match status" value="1"/>
</dbReference>
<name>A0A6L3V8G5_9BACI</name>
<dbReference type="AlphaFoldDB" id="A0A6L3V8G5"/>
<gene>
    <name evidence="6 9" type="primary">rpoE</name>
    <name evidence="9" type="ORF">F7731_16690</name>
</gene>
<accession>A0A6L3V8G5</accession>
<evidence type="ECO:0000256" key="3">
    <source>
        <dbReference type="ARBA" id="ARBA00022679"/>
    </source>
</evidence>
<dbReference type="InterPro" id="IPR029757">
    <property type="entry name" value="RpoE"/>
</dbReference>
<evidence type="ECO:0000256" key="2">
    <source>
        <dbReference type="ARBA" id="ARBA00022478"/>
    </source>
</evidence>
<keyword evidence="3 6" id="KW-0808">Transferase</keyword>
<keyword evidence="2 6" id="KW-0240">DNA-directed RNA polymerase</keyword>
<dbReference type="EMBL" id="WBOS01000008">
    <property type="protein sequence ID" value="KAB2333194.1"/>
    <property type="molecule type" value="Genomic_DNA"/>
</dbReference>
<proteinExistence type="inferred from homology"/>
<reference evidence="9 10" key="1">
    <citation type="journal article" date="2016" name="Antonie Van Leeuwenhoek">
        <title>Bacillus depressus sp. nov., isolated from soil of a sunflower field.</title>
        <authorList>
            <person name="Wei X."/>
            <person name="Xin D."/>
            <person name="Xin Y."/>
            <person name="Zhang H."/>
            <person name="Wang T."/>
            <person name="Zhang J."/>
        </authorList>
    </citation>
    <scope>NUCLEOTIDE SEQUENCE [LARGE SCALE GENOMIC DNA]</scope>
    <source>
        <strain evidence="9 10">BZ1</strain>
    </source>
</reference>
<sequence length="188" mass="22343">MNLHELTKEELHEMSFIEVAYELLKGKKEAMPFKDILDELTNLLDLSEDQVRAKIAQFYTDLNIDGRFLGLGDNRWGLRVWYPIEQQEEDVVTEIKPKKKKSKKAKDNDELDDYDDEEDIDYDDLDDLDNEEFDDEEDDLIDDDELIDDEELEEDEDLIEEDEEYDLGDEDEEIEDDDDLESDEEKED</sequence>
<evidence type="ECO:0000256" key="5">
    <source>
        <dbReference type="ARBA" id="ARBA00023163"/>
    </source>
</evidence>
<comment type="function">
    <text evidence="6">Participates in both the initiation and recycling phases of transcription. In the presence of the delta subunit, RNAP displays an increased specificity of transcription, a decreased affinity for nucleic acids, and an increased efficiency of RNA synthesis because of enhanced recycling.</text>
</comment>
<feature type="domain" description="HTH HARE-type" evidence="8">
    <location>
        <begin position="14"/>
        <end position="81"/>
    </location>
</feature>
<evidence type="ECO:0000259" key="8">
    <source>
        <dbReference type="PROSITE" id="PS51913"/>
    </source>
</evidence>
<protein>
    <recommendedName>
        <fullName evidence="6">Probable DNA-directed RNA polymerase subunit delta</fullName>
    </recommendedName>
    <alternativeName>
        <fullName evidence="6">RNAP delta factor</fullName>
    </alternativeName>
</protein>
<organism evidence="9 10">
    <name type="scientific">Cytobacillus depressus</name>
    <dbReference type="NCBI Taxonomy" id="1602942"/>
    <lineage>
        <taxon>Bacteria</taxon>
        <taxon>Bacillati</taxon>
        <taxon>Bacillota</taxon>
        <taxon>Bacilli</taxon>
        <taxon>Bacillales</taxon>
        <taxon>Bacillaceae</taxon>
        <taxon>Cytobacillus</taxon>
    </lineage>
</organism>
<keyword evidence="4 6" id="KW-0548">Nucleotidyltransferase</keyword>
<keyword evidence="10" id="KW-1185">Reference proteome</keyword>
<comment type="caution">
    <text evidence="9">The sequence shown here is derived from an EMBL/GenBank/DDBJ whole genome shotgun (WGS) entry which is preliminary data.</text>
</comment>
<evidence type="ECO:0000256" key="7">
    <source>
        <dbReference type="SAM" id="MobiDB-lite"/>
    </source>
</evidence>
<dbReference type="HAMAP" id="MF_00357">
    <property type="entry name" value="RNApol_bact_RpoE"/>
    <property type="match status" value="1"/>
</dbReference>
<comment type="similarity">
    <text evidence="1 6">Belongs to the RpoE family.</text>
</comment>
<dbReference type="PROSITE" id="PS51913">
    <property type="entry name" value="HTH_HARE"/>
    <property type="match status" value="1"/>
</dbReference>
<dbReference type="NCBIfam" id="TIGR04567">
    <property type="entry name" value="RNAP_delt_lowGC"/>
    <property type="match status" value="1"/>
</dbReference>
<evidence type="ECO:0000313" key="10">
    <source>
        <dbReference type="Proteomes" id="UP000481030"/>
    </source>
</evidence>
<dbReference type="GO" id="GO:0000428">
    <property type="term" value="C:DNA-directed RNA polymerase complex"/>
    <property type="evidence" value="ECO:0007669"/>
    <property type="project" value="UniProtKB-KW"/>
</dbReference>
<evidence type="ECO:0000256" key="1">
    <source>
        <dbReference type="ARBA" id="ARBA00009828"/>
    </source>
</evidence>
<dbReference type="GO" id="GO:0003899">
    <property type="term" value="F:DNA-directed RNA polymerase activity"/>
    <property type="evidence" value="ECO:0007669"/>
    <property type="project" value="UniProtKB-UniRule"/>
</dbReference>
<dbReference type="GO" id="GO:0006351">
    <property type="term" value="P:DNA-templated transcription"/>
    <property type="evidence" value="ECO:0007669"/>
    <property type="project" value="InterPro"/>
</dbReference>
<keyword evidence="5 6" id="KW-0804">Transcription</keyword>
<dbReference type="Proteomes" id="UP000481030">
    <property type="component" value="Unassembled WGS sequence"/>
</dbReference>
<evidence type="ECO:0000313" key="9">
    <source>
        <dbReference type="EMBL" id="KAB2333194.1"/>
    </source>
</evidence>
<feature type="region of interest" description="Disordered" evidence="7">
    <location>
        <begin position="92"/>
        <end position="188"/>
    </location>
</feature>
<feature type="compositionally biased region" description="Acidic residues" evidence="7">
    <location>
        <begin position="109"/>
        <end position="188"/>
    </location>
</feature>
<dbReference type="OrthoDB" id="401223at2"/>
<comment type="subunit">
    <text evidence="6">RNAP is composed of a core of 2 alpha, a beta and a beta' subunits. The core is associated with a delta subunit and one of several sigma factors.</text>
</comment>